<dbReference type="PANTHER" id="PTHR43884">
    <property type="entry name" value="ACYL-COA DEHYDROGENASE"/>
    <property type="match status" value="1"/>
</dbReference>
<comment type="cofactor">
    <cofactor evidence="1">
        <name>FAD</name>
        <dbReference type="ChEBI" id="CHEBI:57692"/>
    </cofactor>
</comment>
<keyword evidence="4" id="KW-0285">Flavoprotein</keyword>
<dbReference type="PANTHER" id="PTHR43884:SF9">
    <property type="entry name" value="COMPLEX I ASSEMBLY FACTOR ACAD9, MITOCHONDRIAL"/>
    <property type="match status" value="1"/>
</dbReference>
<dbReference type="InterPro" id="IPR009075">
    <property type="entry name" value="AcylCo_DH/oxidase_C"/>
</dbReference>
<dbReference type="Proteomes" id="UP000075886">
    <property type="component" value="Unassembled WGS sequence"/>
</dbReference>
<keyword evidence="8" id="KW-0496">Mitochondrion</keyword>
<evidence type="ECO:0000256" key="9">
    <source>
        <dbReference type="SAM" id="MobiDB-lite"/>
    </source>
</evidence>
<dbReference type="InterPro" id="IPR037069">
    <property type="entry name" value="AcylCoA_DH/ox_N_sf"/>
</dbReference>
<keyword evidence="7" id="KW-0560">Oxidoreductase</keyword>
<feature type="domain" description="Acyl-CoA dehydrogenase/oxidase N-terminal" evidence="11">
    <location>
        <begin position="115"/>
        <end position="176"/>
    </location>
</feature>
<evidence type="ECO:0000256" key="5">
    <source>
        <dbReference type="ARBA" id="ARBA00022827"/>
    </source>
</evidence>
<dbReference type="GO" id="GO:0006631">
    <property type="term" value="P:fatty acid metabolic process"/>
    <property type="evidence" value="ECO:0007669"/>
    <property type="project" value="UniProtKB-ARBA"/>
</dbReference>
<name>A0A182QME8_9DIPT</name>
<dbReference type="Gene3D" id="1.20.140.10">
    <property type="entry name" value="Butyryl-CoA Dehydrogenase, subunit A, domain 3"/>
    <property type="match status" value="2"/>
</dbReference>
<dbReference type="InterPro" id="IPR009100">
    <property type="entry name" value="AcylCoA_DH/oxidase_NM_dom_sf"/>
</dbReference>
<dbReference type="EnsemblMetazoa" id="AFAF013113-RA">
    <property type="protein sequence ID" value="AFAF013113-PA"/>
    <property type="gene ID" value="AFAF013113"/>
</dbReference>
<evidence type="ECO:0000256" key="6">
    <source>
        <dbReference type="ARBA" id="ARBA00022946"/>
    </source>
</evidence>
<dbReference type="Gene3D" id="2.40.110.10">
    <property type="entry name" value="Butyryl-CoA Dehydrogenase, subunit A, domain 2"/>
    <property type="match status" value="1"/>
</dbReference>
<dbReference type="GO" id="GO:0005739">
    <property type="term" value="C:mitochondrion"/>
    <property type="evidence" value="ECO:0007669"/>
    <property type="project" value="UniProtKB-SubCell"/>
</dbReference>
<evidence type="ECO:0000259" key="12">
    <source>
        <dbReference type="Pfam" id="PF21343"/>
    </source>
</evidence>
<protein>
    <recommendedName>
        <fullName evidence="15">Acyl-CoA dehydrogenase family member 9, mitochondrial</fullName>
    </recommendedName>
</protein>
<dbReference type="Pfam" id="PF02771">
    <property type="entry name" value="Acyl-CoA_dh_N"/>
    <property type="match status" value="1"/>
</dbReference>
<sequence>MLLRRACRARFVQTLVGLRRASTVASQEPVAGPDPAASSSSAIDDLSKPVHAKLPKRNPFMKSMFLGTVDTELLPFPESLNRDEQSRLTKHRQELEQALKTPDVRPPQALYSLQGPLENGGKRFTETELAYVSELLANDRSSAMVMLEHNAIVKLIAQYASDELKERYLGRLCGGELIVASALYELASSRQTMFGTVAQLDFASGKWILSGTKVFLRNGDTDPDMLLVLASTKHVDKMNKQDGTVAALLVDTKADGVRMTQAPLGTKGGLTRVTVQFNRVEVPSTHLIGSETEGAVVLTNFLSASRVQSSVVRVTLLKKVLNILTDFCINTKTSTGEMMDIELVREQLARMASVIYAAESLIYFTASLMDDFDGQDVELEAAITKVFSTGSLLGFASLPLRLLGPQALAAENTFETLFDDAMKLFIGDESLDSVKLFVALSGLQYAGMHSYETIKKERNPAMNPSYVISKLFEKTSIESPKQFANLQQYFHPSLDPAAHWIEFSVVRLKLAVECVLSRHGIEVVERHVELGRLAQVATLIYAMTASASRASRAYCIGLRHAAQDVHLANMFCRESSETVRLLALELEKGPYLTSDDDCNVVARNLFREKGYFFEHPLTRNF</sequence>
<evidence type="ECO:0000256" key="7">
    <source>
        <dbReference type="ARBA" id="ARBA00023002"/>
    </source>
</evidence>
<evidence type="ECO:0000256" key="8">
    <source>
        <dbReference type="ARBA" id="ARBA00023128"/>
    </source>
</evidence>
<dbReference type="GO" id="GO:0050660">
    <property type="term" value="F:flavin adenine dinucleotide binding"/>
    <property type="evidence" value="ECO:0007669"/>
    <property type="project" value="InterPro"/>
</dbReference>
<reference evidence="14" key="1">
    <citation type="submission" date="2014-01" db="EMBL/GenBank/DDBJ databases">
        <title>The Genome Sequence of Anopheles farauti FAR1 (V2).</title>
        <authorList>
            <consortium name="The Broad Institute Genomics Platform"/>
            <person name="Neafsey D.E."/>
            <person name="Besansky N."/>
            <person name="Howell P."/>
            <person name="Walton C."/>
            <person name="Young S.K."/>
            <person name="Zeng Q."/>
            <person name="Gargeya S."/>
            <person name="Fitzgerald M."/>
            <person name="Haas B."/>
            <person name="Abouelleil A."/>
            <person name="Allen A.W."/>
            <person name="Alvarado L."/>
            <person name="Arachchi H.M."/>
            <person name="Berlin A.M."/>
            <person name="Chapman S.B."/>
            <person name="Gainer-Dewar J."/>
            <person name="Goldberg J."/>
            <person name="Griggs A."/>
            <person name="Gujja S."/>
            <person name="Hansen M."/>
            <person name="Howarth C."/>
            <person name="Imamovic A."/>
            <person name="Ireland A."/>
            <person name="Larimer J."/>
            <person name="McCowan C."/>
            <person name="Murphy C."/>
            <person name="Pearson M."/>
            <person name="Poon T.W."/>
            <person name="Priest M."/>
            <person name="Roberts A."/>
            <person name="Saif S."/>
            <person name="Shea T."/>
            <person name="Sisk P."/>
            <person name="Sykes S."/>
            <person name="Wortman J."/>
            <person name="Nusbaum C."/>
            <person name="Birren B."/>
        </authorList>
    </citation>
    <scope>NUCLEOTIDE SEQUENCE [LARGE SCALE GENOMIC DNA]</scope>
    <source>
        <strain evidence="14">FAR1</strain>
    </source>
</reference>
<evidence type="ECO:0000256" key="4">
    <source>
        <dbReference type="ARBA" id="ARBA00022630"/>
    </source>
</evidence>
<evidence type="ECO:0000259" key="11">
    <source>
        <dbReference type="Pfam" id="PF02771"/>
    </source>
</evidence>
<dbReference type="VEuPathDB" id="VectorBase:AFAF013113"/>
<dbReference type="Pfam" id="PF21343">
    <property type="entry name" value="ACAD9-ACADV_C"/>
    <property type="match status" value="1"/>
</dbReference>
<dbReference type="EMBL" id="AXCN02001235">
    <property type="status" value="NOT_ANNOTATED_CDS"/>
    <property type="molecule type" value="Genomic_DNA"/>
</dbReference>
<accession>A0A182QME8</accession>
<dbReference type="Gene3D" id="1.10.540.10">
    <property type="entry name" value="Acyl-CoA dehydrogenase/oxidase, N-terminal domain"/>
    <property type="match status" value="1"/>
</dbReference>
<evidence type="ECO:0000256" key="2">
    <source>
        <dbReference type="ARBA" id="ARBA00004173"/>
    </source>
</evidence>
<keyword evidence="14" id="KW-1185">Reference proteome</keyword>
<dbReference type="AlphaFoldDB" id="A0A182QME8"/>
<feature type="domain" description="Acyl-CoA dehydrogenase/oxidase C-terminal" evidence="10">
    <location>
        <begin position="293"/>
        <end position="424"/>
    </location>
</feature>
<feature type="region of interest" description="Disordered" evidence="9">
    <location>
        <begin position="22"/>
        <end position="44"/>
    </location>
</feature>
<dbReference type="InterPro" id="IPR046373">
    <property type="entry name" value="Acyl-CoA_Oxase/DH_mid-dom_sf"/>
</dbReference>
<dbReference type="SUPFAM" id="SSF56645">
    <property type="entry name" value="Acyl-CoA dehydrogenase NM domain-like"/>
    <property type="match status" value="1"/>
</dbReference>
<comment type="similarity">
    <text evidence="3">Belongs to the acyl-CoA dehydrogenase family.</text>
</comment>
<dbReference type="InterPro" id="IPR036250">
    <property type="entry name" value="AcylCo_DH-like_C"/>
</dbReference>
<dbReference type="InterPro" id="IPR049448">
    <property type="entry name" value="ACAD9/ACADV-like_C"/>
</dbReference>
<evidence type="ECO:0008006" key="15">
    <source>
        <dbReference type="Google" id="ProtNLM"/>
    </source>
</evidence>
<feature type="domain" description="ACAD9/ACADV-like C-terminal" evidence="12">
    <location>
        <begin position="492"/>
        <end position="611"/>
    </location>
</feature>
<dbReference type="STRING" id="69004.A0A182QME8"/>
<evidence type="ECO:0000313" key="14">
    <source>
        <dbReference type="Proteomes" id="UP000075886"/>
    </source>
</evidence>
<organism evidence="13 14">
    <name type="scientific">Anopheles farauti</name>
    <dbReference type="NCBI Taxonomy" id="69004"/>
    <lineage>
        <taxon>Eukaryota</taxon>
        <taxon>Metazoa</taxon>
        <taxon>Ecdysozoa</taxon>
        <taxon>Arthropoda</taxon>
        <taxon>Hexapoda</taxon>
        <taxon>Insecta</taxon>
        <taxon>Pterygota</taxon>
        <taxon>Neoptera</taxon>
        <taxon>Endopterygota</taxon>
        <taxon>Diptera</taxon>
        <taxon>Nematocera</taxon>
        <taxon>Culicoidea</taxon>
        <taxon>Culicidae</taxon>
        <taxon>Anophelinae</taxon>
        <taxon>Anopheles</taxon>
    </lineage>
</organism>
<keyword evidence="6" id="KW-0809">Transit peptide</keyword>
<keyword evidence="5" id="KW-0274">FAD</keyword>
<evidence type="ECO:0000256" key="3">
    <source>
        <dbReference type="ARBA" id="ARBA00009347"/>
    </source>
</evidence>
<dbReference type="Pfam" id="PF00441">
    <property type="entry name" value="Acyl-CoA_dh_1"/>
    <property type="match status" value="1"/>
</dbReference>
<evidence type="ECO:0000256" key="1">
    <source>
        <dbReference type="ARBA" id="ARBA00001974"/>
    </source>
</evidence>
<dbReference type="SUPFAM" id="SSF47203">
    <property type="entry name" value="Acyl-CoA dehydrogenase C-terminal domain-like"/>
    <property type="match status" value="1"/>
</dbReference>
<evidence type="ECO:0000259" key="10">
    <source>
        <dbReference type="Pfam" id="PF00441"/>
    </source>
</evidence>
<proteinExistence type="inferred from homology"/>
<comment type="subcellular location">
    <subcellularLocation>
        <location evidence="2">Mitochondrion</location>
    </subcellularLocation>
</comment>
<reference evidence="13" key="2">
    <citation type="submission" date="2020-05" db="UniProtKB">
        <authorList>
            <consortium name="EnsemblMetazoa"/>
        </authorList>
    </citation>
    <scope>IDENTIFICATION</scope>
    <source>
        <strain evidence="13">FAR1</strain>
    </source>
</reference>
<dbReference type="GO" id="GO:0003995">
    <property type="term" value="F:acyl-CoA dehydrogenase activity"/>
    <property type="evidence" value="ECO:0007669"/>
    <property type="project" value="TreeGrafter"/>
</dbReference>
<evidence type="ECO:0000313" key="13">
    <source>
        <dbReference type="EnsemblMetazoa" id="AFAF013113-PA"/>
    </source>
</evidence>
<dbReference type="InterPro" id="IPR013786">
    <property type="entry name" value="AcylCoA_DH/ox_N"/>
</dbReference>